<evidence type="ECO:0000313" key="4">
    <source>
        <dbReference type="Proteomes" id="UP000253961"/>
    </source>
</evidence>
<proteinExistence type="predicted"/>
<feature type="transmembrane region" description="Helical" evidence="1">
    <location>
        <begin position="89"/>
        <end position="106"/>
    </location>
</feature>
<keyword evidence="4" id="KW-1185">Reference proteome</keyword>
<reference evidence="3 4" key="1">
    <citation type="submission" date="2018-07" db="EMBL/GenBank/DDBJ databases">
        <title>Pedobacter sp. nov., isolated from soil.</title>
        <authorList>
            <person name="Zhou L.Y."/>
            <person name="Du Z.J."/>
        </authorList>
    </citation>
    <scope>NUCLEOTIDE SEQUENCE [LARGE SCALE GENOMIC DNA]</scope>
    <source>
        <strain evidence="3 4">JDX94</strain>
    </source>
</reference>
<dbReference type="Pfam" id="PF01757">
    <property type="entry name" value="Acyl_transf_3"/>
    <property type="match status" value="1"/>
</dbReference>
<dbReference type="PANTHER" id="PTHR23028">
    <property type="entry name" value="ACETYLTRANSFERASE"/>
    <property type="match status" value="1"/>
</dbReference>
<dbReference type="AlphaFoldDB" id="A0A369PQ35"/>
<keyword evidence="1" id="KW-0812">Transmembrane</keyword>
<dbReference type="GO" id="GO:0016747">
    <property type="term" value="F:acyltransferase activity, transferring groups other than amino-acyl groups"/>
    <property type="evidence" value="ECO:0007669"/>
    <property type="project" value="InterPro"/>
</dbReference>
<keyword evidence="1" id="KW-1133">Transmembrane helix</keyword>
<organism evidence="3 4">
    <name type="scientific">Pedobacter chinensis</name>
    <dbReference type="NCBI Taxonomy" id="2282421"/>
    <lineage>
        <taxon>Bacteria</taxon>
        <taxon>Pseudomonadati</taxon>
        <taxon>Bacteroidota</taxon>
        <taxon>Sphingobacteriia</taxon>
        <taxon>Sphingobacteriales</taxon>
        <taxon>Sphingobacteriaceae</taxon>
        <taxon>Pedobacter</taxon>
    </lineage>
</organism>
<feature type="transmembrane region" description="Helical" evidence="1">
    <location>
        <begin position="263"/>
        <end position="283"/>
    </location>
</feature>
<sequence length="361" mass="40706">MNNVNPGILKTKQHFTILDGLRGVAAMAVVAFHFLEMVYTDYSKNFIGHGFLAVDFFFCLSGFVIAYAYDDRIEKMGIMEFFKSRIIRLHPLVIFGSILGLLSFLFDPFSGSIAQYSIGNITLLFLSSALLIPFPAMEDRAFNLFGLNAPAWSLFWEYVANIVYAFVLYKIARKYHIALTFIAAAVLFTVAYRSGSLMGGWGGDNFWDGGARIFYSFLAGLLIYRSNWIIKNKLGFAGLSILLMLAFLMPFSKYSWLTETFVVVFYFPLLVALGAGTVSAKALNKICVFSGKISYPLYMTHYVAIWMFSNYYNTYKPKGTELALIVAGGMLALVSLAYLTMILFDIPVRKYLNRKRIKALK</sequence>
<feature type="transmembrane region" description="Helical" evidence="1">
    <location>
        <begin position="236"/>
        <end position="257"/>
    </location>
</feature>
<dbReference type="RefSeq" id="WP_115404828.1">
    <property type="nucleotide sequence ID" value="NZ_QPKV01000014.1"/>
</dbReference>
<dbReference type="OrthoDB" id="9796461at2"/>
<protein>
    <submittedName>
        <fullName evidence="3">Acyltransferase</fullName>
    </submittedName>
</protein>
<accession>A0A369PQ35</accession>
<dbReference type="Proteomes" id="UP000253961">
    <property type="component" value="Unassembled WGS sequence"/>
</dbReference>
<evidence type="ECO:0000259" key="2">
    <source>
        <dbReference type="Pfam" id="PF01757"/>
    </source>
</evidence>
<feature type="transmembrane region" description="Helical" evidence="1">
    <location>
        <begin position="20"/>
        <end position="39"/>
    </location>
</feature>
<evidence type="ECO:0000313" key="3">
    <source>
        <dbReference type="EMBL" id="RDC54402.1"/>
    </source>
</evidence>
<feature type="transmembrane region" description="Helical" evidence="1">
    <location>
        <begin position="295"/>
        <end position="312"/>
    </location>
</feature>
<feature type="transmembrane region" description="Helical" evidence="1">
    <location>
        <begin position="324"/>
        <end position="348"/>
    </location>
</feature>
<feature type="transmembrane region" description="Helical" evidence="1">
    <location>
        <begin position="149"/>
        <end position="169"/>
    </location>
</feature>
<dbReference type="InterPro" id="IPR002656">
    <property type="entry name" value="Acyl_transf_3_dom"/>
</dbReference>
<gene>
    <name evidence="3" type="ORF">DU508_22035</name>
</gene>
<comment type="caution">
    <text evidence="3">The sequence shown here is derived from an EMBL/GenBank/DDBJ whole genome shotgun (WGS) entry which is preliminary data.</text>
</comment>
<keyword evidence="3" id="KW-0012">Acyltransferase</keyword>
<feature type="transmembrane region" description="Helical" evidence="1">
    <location>
        <begin position="176"/>
        <end position="194"/>
    </location>
</feature>
<feature type="transmembrane region" description="Helical" evidence="1">
    <location>
        <begin position="206"/>
        <end position="224"/>
    </location>
</feature>
<dbReference type="PANTHER" id="PTHR23028:SF134">
    <property type="entry name" value="PUTATIVE (AFU_ORTHOLOGUE AFUA_4G08520)-RELATED"/>
    <property type="match status" value="1"/>
</dbReference>
<name>A0A369PQ35_9SPHI</name>
<keyword evidence="1" id="KW-0472">Membrane</keyword>
<feature type="transmembrane region" description="Helical" evidence="1">
    <location>
        <begin position="46"/>
        <end position="69"/>
    </location>
</feature>
<keyword evidence="3" id="KW-0808">Transferase</keyword>
<dbReference type="EMBL" id="QPKV01000014">
    <property type="protein sequence ID" value="RDC54402.1"/>
    <property type="molecule type" value="Genomic_DNA"/>
</dbReference>
<dbReference type="InterPro" id="IPR050879">
    <property type="entry name" value="Acyltransferase_3"/>
</dbReference>
<evidence type="ECO:0000256" key="1">
    <source>
        <dbReference type="SAM" id="Phobius"/>
    </source>
</evidence>
<feature type="transmembrane region" description="Helical" evidence="1">
    <location>
        <begin position="118"/>
        <end position="137"/>
    </location>
</feature>
<feature type="domain" description="Acyltransferase 3" evidence="2">
    <location>
        <begin position="18"/>
        <end position="339"/>
    </location>
</feature>